<sequence>MGSSWLMLEQKMPFYLFYCRDIEDREEAAQIRRELLPDHLGYMEQNMECYAVAGPNRDQDAAYRSSTFVVKAGTFAEADALMQRDPYVEGGLYREILNVEFVPMAGDWVGGAAWKI</sequence>
<keyword evidence="4" id="KW-1185">Reference proteome</keyword>
<proteinExistence type="inferred from homology"/>
<accession>A0A5P9NIZ8</accession>
<organism evidence="3 4">
    <name type="scientific">Halioglobus maricola</name>
    <dbReference type="NCBI Taxonomy" id="2601894"/>
    <lineage>
        <taxon>Bacteria</taxon>
        <taxon>Pseudomonadati</taxon>
        <taxon>Pseudomonadota</taxon>
        <taxon>Gammaproteobacteria</taxon>
        <taxon>Cellvibrionales</taxon>
        <taxon>Halieaceae</taxon>
        <taxon>Halioglobus</taxon>
    </lineage>
</organism>
<dbReference type="InterPro" id="IPR011008">
    <property type="entry name" value="Dimeric_a/b-barrel"/>
</dbReference>
<evidence type="ECO:0000313" key="4">
    <source>
        <dbReference type="Proteomes" id="UP000326287"/>
    </source>
</evidence>
<evidence type="ECO:0000256" key="1">
    <source>
        <dbReference type="ARBA" id="ARBA00007689"/>
    </source>
</evidence>
<feature type="domain" description="YCII-related" evidence="2">
    <location>
        <begin position="17"/>
        <end position="96"/>
    </location>
</feature>
<dbReference type="RefSeq" id="WP_152661642.1">
    <property type="nucleotide sequence ID" value="NZ_CP036422.1"/>
</dbReference>
<dbReference type="OrthoDB" id="2293521at2"/>
<dbReference type="KEGG" id="halc:EY643_07650"/>
<comment type="similarity">
    <text evidence="1">Belongs to the YciI family.</text>
</comment>
<dbReference type="SUPFAM" id="SSF54909">
    <property type="entry name" value="Dimeric alpha+beta barrel"/>
    <property type="match status" value="1"/>
</dbReference>
<evidence type="ECO:0000259" key="2">
    <source>
        <dbReference type="Pfam" id="PF03795"/>
    </source>
</evidence>
<name>A0A5P9NIZ8_9GAMM</name>
<dbReference type="AlphaFoldDB" id="A0A5P9NIZ8"/>
<protein>
    <recommendedName>
        <fullName evidence="2">YCII-related domain-containing protein</fullName>
    </recommendedName>
</protein>
<dbReference type="Gene3D" id="3.30.70.1060">
    <property type="entry name" value="Dimeric alpha+beta barrel"/>
    <property type="match status" value="1"/>
</dbReference>
<dbReference type="InterPro" id="IPR005545">
    <property type="entry name" value="YCII"/>
</dbReference>
<dbReference type="Proteomes" id="UP000326287">
    <property type="component" value="Chromosome"/>
</dbReference>
<reference evidence="3 4" key="1">
    <citation type="submission" date="2019-02" db="EMBL/GenBank/DDBJ databases">
        <authorList>
            <person name="Li S.-H."/>
        </authorList>
    </citation>
    <scope>NUCLEOTIDE SEQUENCE [LARGE SCALE GENOMIC DNA]</scope>
    <source>
        <strain evidence="3 4">IMCC14385</strain>
    </source>
</reference>
<dbReference type="Pfam" id="PF03795">
    <property type="entry name" value="YCII"/>
    <property type="match status" value="1"/>
</dbReference>
<gene>
    <name evidence="3" type="ORF">EY643_07650</name>
</gene>
<dbReference type="EMBL" id="CP036422">
    <property type="protein sequence ID" value="QFU75535.1"/>
    <property type="molecule type" value="Genomic_DNA"/>
</dbReference>
<evidence type="ECO:0000313" key="3">
    <source>
        <dbReference type="EMBL" id="QFU75535.1"/>
    </source>
</evidence>